<dbReference type="RefSeq" id="WP_258818356.1">
    <property type="nucleotide sequence ID" value="NZ_JANUGW010000015.1"/>
</dbReference>
<gene>
    <name evidence="1" type="ORF">NX784_19510</name>
</gene>
<dbReference type="Proteomes" id="UP001204151">
    <property type="component" value="Unassembled WGS sequence"/>
</dbReference>
<proteinExistence type="predicted"/>
<dbReference type="Gene3D" id="3.40.50.150">
    <property type="entry name" value="Vaccinia Virus protein VP39"/>
    <property type="match status" value="1"/>
</dbReference>
<name>A0ABT1ZVC7_9BURK</name>
<keyword evidence="1" id="KW-0808">Transferase</keyword>
<dbReference type="SUPFAM" id="SSF53335">
    <property type="entry name" value="S-adenosyl-L-methionine-dependent methyltransferases"/>
    <property type="match status" value="1"/>
</dbReference>
<sequence>MSVIIEIWHLQRVWNDWPKQTNVSDLMKKHAGFYDEDFYRGQMDGSYRSGKRYVSELLSIYKPDSVIDIGCGRGTWLKAFGEIGSTLLVGIDGEWNSQANMADQSIRFFPKDLNLPIKVPEFDRFDLAMSVEVAEHLAPASADQFVQSLTNLSDAILFGAAYTEQGGTNHINEQPHTYWAEKFCQKGYFPFDLFREKFWGDSEIPYWYQQNTFLYVKENSDLYRSLISKGRHPLKNLNFLNCVHPSLYLTRVNRKQDPVLIRAFRKLTPEPLRPLAKAINKRIFKIGI</sequence>
<dbReference type="GO" id="GO:0032259">
    <property type="term" value="P:methylation"/>
    <property type="evidence" value="ECO:0007669"/>
    <property type="project" value="UniProtKB-KW"/>
</dbReference>
<organism evidence="1 2">
    <name type="scientific">Massilia pinisoli</name>
    <dbReference type="NCBI Taxonomy" id="1772194"/>
    <lineage>
        <taxon>Bacteria</taxon>
        <taxon>Pseudomonadati</taxon>
        <taxon>Pseudomonadota</taxon>
        <taxon>Betaproteobacteria</taxon>
        <taxon>Burkholderiales</taxon>
        <taxon>Oxalobacteraceae</taxon>
        <taxon>Telluria group</taxon>
        <taxon>Massilia</taxon>
    </lineage>
</organism>
<dbReference type="GO" id="GO:0008168">
    <property type="term" value="F:methyltransferase activity"/>
    <property type="evidence" value="ECO:0007669"/>
    <property type="project" value="UniProtKB-KW"/>
</dbReference>
<evidence type="ECO:0000313" key="2">
    <source>
        <dbReference type="Proteomes" id="UP001204151"/>
    </source>
</evidence>
<comment type="caution">
    <text evidence="1">The sequence shown here is derived from an EMBL/GenBank/DDBJ whole genome shotgun (WGS) entry which is preliminary data.</text>
</comment>
<keyword evidence="1" id="KW-0489">Methyltransferase</keyword>
<evidence type="ECO:0000313" key="1">
    <source>
        <dbReference type="EMBL" id="MCS0583786.1"/>
    </source>
</evidence>
<dbReference type="Pfam" id="PF13489">
    <property type="entry name" value="Methyltransf_23"/>
    <property type="match status" value="1"/>
</dbReference>
<accession>A0ABT1ZVC7</accession>
<dbReference type="EMBL" id="JANUGW010000015">
    <property type="protein sequence ID" value="MCS0583786.1"/>
    <property type="molecule type" value="Genomic_DNA"/>
</dbReference>
<keyword evidence="2" id="KW-1185">Reference proteome</keyword>
<dbReference type="InterPro" id="IPR029063">
    <property type="entry name" value="SAM-dependent_MTases_sf"/>
</dbReference>
<protein>
    <submittedName>
        <fullName evidence="1">Class I SAM-dependent methyltransferase</fullName>
    </submittedName>
</protein>
<reference evidence="1 2" key="1">
    <citation type="submission" date="2022-08" db="EMBL/GenBank/DDBJ databases">
        <title>Reclassification of Massilia species as members of the genera Telluria, Duganella, Pseudoduganella, Mokoshia gen. nov. and Zemynaea gen. nov. using orthogonal and non-orthogonal genome-based approaches.</title>
        <authorList>
            <person name="Bowman J.P."/>
        </authorList>
    </citation>
    <scope>NUCLEOTIDE SEQUENCE [LARGE SCALE GENOMIC DNA]</scope>
    <source>
        <strain evidence="1 2">JCM 31316</strain>
    </source>
</reference>